<name>A0A8S9YN63_9TREM</name>
<dbReference type="GO" id="GO:0042147">
    <property type="term" value="P:retrograde transport, endosome to Golgi"/>
    <property type="evidence" value="ECO:0007669"/>
    <property type="project" value="InterPro"/>
</dbReference>
<dbReference type="PANTHER" id="PTHR13258:SF0">
    <property type="entry name" value="SYNDETIN"/>
    <property type="match status" value="1"/>
</dbReference>
<dbReference type="GO" id="GO:0005829">
    <property type="term" value="C:cytosol"/>
    <property type="evidence" value="ECO:0007669"/>
    <property type="project" value="GOC"/>
</dbReference>
<dbReference type="Proteomes" id="UP000822476">
    <property type="component" value="Unassembled WGS sequence"/>
</dbReference>
<protein>
    <recommendedName>
        <fullName evidence="4">Vacuolar protein sorting-associated protein 54 N-terminal domain-containing protein</fullName>
    </recommendedName>
</protein>
<feature type="domain" description="Vacuolar protein sorting-associated protein 54 N-terminal" evidence="4">
    <location>
        <begin position="69"/>
        <end position="276"/>
    </location>
</feature>
<accession>A0A8S9YN63</accession>
<gene>
    <name evidence="5" type="ORF">EG68_10221</name>
</gene>
<evidence type="ECO:0000256" key="2">
    <source>
        <dbReference type="ARBA" id="ARBA00022927"/>
    </source>
</evidence>
<evidence type="ECO:0000256" key="3">
    <source>
        <dbReference type="ARBA" id="ARBA00023054"/>
    </source>
</evidence>
<sequence>MERIRRLVSYPKSTPTNDCPNAVSLAQFQTNNTADESKLLTDLYPNFVEKPGYSPSFSRDPHVNQEVLRSVEQDYFSMTFDSGKFEIENSAGPTCRELAKLKLRLLLLDKQNKAVSRRVSELVLEKHPLYETELKGVLSLQADNWETLGICQRIRQSLNLSANVLVLSRLTVLRNFRRRLRLQRTLQVLRQIRSLQNTVHHLESLLRRGDFHAAIELHRESLVLLEDYRQYRCIDPIHVKLKAFGLRIDDLLDEELQKSCEHFSEASYTTVQRAFE</sequence>
<dbReference type="EMBL" id="JTDE01006751">
    <property type="protein sequence ID" value="KAF7241981.1"/>
    <property type="molecule type" value="Genomic_DNA"/>
</dbReference>
<comment type="caution">
    <text evidence="5">The sequence shown here is derived from an EMBL/GenBank/DDBJ whole genome shotgun (WGS) entry which is preliminary data.</text>
</comment>
<dbReference type="InterPro" id="IPR019515">
    <property type="entry name" value="VPS54_N"/>
</dbReference>
<dbReference type="AlphaFoldDB" id="A0A8S9YN63"/>
<dbReference type="PANTHER" id="PTHR13258">
    <property type="entry name" value="SYNDETIN"/>
    <property type="match status" value="1"/>
</dbReference>
<dbReference type="GO" id="GO:0000149">
    <property type="term" value="F:SNARE binding"/>
    <property type="evidence" value="ECO:0007669"/>
    <property type="project" value="TreeGrafter"/>
</dbReference>
<dbReference type="Pfam" id="PF10475">
    <property type="entry name" value="Vps54_N"/>
    <property type="match status" value="1"/>
</dbReference>
<evidence type="ECO:0000313" key="6">
    <source>
        <dbReference type="Proteomes" id="UP000822476"/>
    </source>
</evidence>
<keyword evidence="1" id="KW-0813">Transport</keyword>
<dbReference type="GO" id="GO:1990745">
    <property type="term" value="C:EARP complex"/>
    <property type="evidence" value="ECO:0007669"/>
    <property type="project" value="InterPro"/>
</dbReference>
<organism evidence="5 6">
    <name type="scientific">Paragonimus skrjabini miyazakii</name>
    <dbReference type="NCBI Taxonomy" id="59628"/>
    <lineage>
        <taxon>Eukaryota</taxon>
        <taxon>Metazoa</taxon>
        <taxon>Spiralia</taxon>
        <taxon>Lophotrochozoa</taxon>
        <taxon>Platyhelminthes</taxon>
        <taxon>Trematoda</taxon>
        <taxon>Digenea</taxon>
        <taxon>Plagiorchiida</taxon>
        <taxon>Troglotremata</taxon>
        <taxon>Troglotrematidae</taxon>
        <taxon>Paragonimus</taxon>
    </lineage>
</organism>
<evidence type="ECO:0000259" key="4">
    <source>
        <dbReference type="Pfam" id="PF10475"/>
    </source>
</evidence>
<keyword evidence="2" id="KW-0653">Protein transport</keyword>
<dbReference type="InterPro" id="IPR040047">
    <property type="entry name" value="VPS50"/>
</dbReference>
<keyword evidence="3" id="KW-0175">Coiled coil</keyword>
<evidence type="ECO:0000256" key="1">
    <source>
        <dbReference type="ARBA" id="ARBA00022448"/>
    </source>
</evidence>
<keyword evidence="6" id="KW-1185">Reference proteome</keyword>
<evidence type="ECO:0000313" key="5">
    <source>
        <dbReference type="EMBL" id="KAF7241981.1"/>
    </source>
</evidence>
<dbReference type="GO" id="GO:0015031">
    <property type="term" value="P:protein transport"/>
    <property type="evidence" value="ECO:0007669"/>
    <property type="project" value="UniProtKB-KW"/>
</dbReference>
<proteinExistence type="predicted"/>
<reference evidence="5" key="1">
    <citation type="submission" date="2019-07" db="EMBL/GenBank/DDBJ databases">
        <title>Annotation for the trematode Paragonimus miyazaki's.</title>
        <authorList>
            <person name="Choi Y.-J."/>
        </authorList>
    </citation>
    <scope>NUCLEOTIDE SEQUENCE</scope>
    <source>
        <strain evidence="5">Japan</strain>
    </source>
</reference>
<dbReference type="GO" id="GO:0032456">
    <property type="term" value="P:endocytic recycling"/>
    <property type="evidence" value="ECO:0007669"/>
    <property type="project" value="InterPro"/>
</dbReference>
<dbReference type="OrthoDB" id="10263345at2759"/>